<dbReference type="Gene3D" id="3.40.50.720">
    <property type="entry name" value="NAD(P)-binding Rossmann-like Domain"/>
    <property type="match status" value="1"/>
</dbReference>
<feature type="domain" description="Ketoreductase" evidence="4">
    <location>
        <begin position="13"/>
        <end position="192"/>
    </location>
</feature>
<evidence type="ECO:0000256" key="2">
    <source>
        <dbReference type="ARBA" id="ARBA00023002"/>
    </source>
</evidence>
<dbReference type="InterPro" id="IPR051687">
    <property type="entry name" value="Peroxisomal_Beta-Oxidation"/>
</dbReference>
<dbReference type="RefSeq" id="WP_358286939.1">
    <property type="nucleotide sequence ID" value="NZ_JBEYGJ010000028.1"/>
</dbReference>
<keyword evidence="2" id="KW-0560">Oxidoreductase</keyword>
<name>A0ABW6LP43_9ACTN</name>
<accession>A0ABW6LP43</accession>
<proteinExistence type="inferred from homology"/>
<dbReference type="PANTHER" id="PTHR45024">
    <property type="entry name" value="DEHYDROGENASES, SHORT CHAIN"/>
    <property type="match status" value="1"/>
</dbReference>
<dbReference type="SMART" id="SM00822">
    <property type="entry name" value="PKS_KR"/>
    <property type="match status" value="1"/>
</dbReference>
<evidence type="ECO:0000256" key="3">
    <source>
        <dbReference type="RuleBase" id="RU000363"/>
    </source>
</evidence>
<dbReference type="InterPro" id="IPR057326">
    <property type="entry name" value="KR_dom"/>
</dbReference>
<gene>
    <name evidence="5" type="ORF">ACFYM3_34255</name>
</gene>
<evidence type="ECO:0000313" key="5">
    <source>
        <dbReference type="EMBL" id="MFE9229571.1"/>
    </source>
</evidence>
<comment type="caution">
    <text evidence="5">The sequence shown here is derived from an EMBL/GenBank/DDBJ whole genome shotgun (WGS) entry which is preliminary data.</text>
</comment>
<comment type="similarity">
    <text evidence="1 3">Belongs to the short-chain dehydrogenases/reductases (SDR) family.</text>
</comment>
<evidence type="ECO:0000313" key="6">
    <source>
        <dbReference type="Proteomes" id="UP001601288"/>
    </source>
</evidence>
<dbReference type="Pfam" id="PF00106">
    <property type="entry name" value="adh_short"/>
    <property type="match status" value="1"/>
</dbReference>
<dbReference type="EMBL" id="JBIAFP010000026">
    <property type="protein sequence ID" value="MFE9229571.1"/>
    <property type="molecule type" value="Genomic_DNA"/>
</dbReference>
<dbReference type="InterPro" id="IPR036291">
    <property type="entry name" value="NAD(P)-bd_dom_sf"/>
</dbReference>
<dbReference type="PRINTS" id="PR00081">
    <property type="entry name" value="GDHRDH"/>
</dbReference>
<dbReference type="Proteomes" id="UP001601288">
    <property type="component" value="Unassembled WGS sequence"/>
</dbReference>
<dbReference type="SUPFAM" id="SSF51735">
    <property type="entry name" value="NAD(P)-binding Rossmann-fold domains"/>
    <property type="match status" value="1"/>
</dbReference>
<dbReference type="PRINTS" id="PR00080">
    <property type="entry name" value="SDRFAMILY"/>
</dbReference>
<dbReference type="InterPro" id="IPR020904">
    <property type="entry name" value="Sc_DH/Rdtase_CS"/>
</dbReference>
<evidence type="ECO:0000259" key="4">
    <source>
        <dbReference type="SMART" id="SM00822"/>
    </source>
</evidence>
<evidence type="ECO:0000256" key="1">
    <source>
        <dbReference type="ARBA" id="ARBA00006484"/>
    </source>
</evidence>
<keyword evidence="6" id="KW-1185">Reference proteome</keyword>
<dbReference type="PANTHER" id="PTHR45024:SF2">
    <property type="entry name" value="SCP2 DOMAIN-CONTAINING PROTEIN"/>
    <property type="match status" value="1"/>
</dbReference>
<dbReference type="InterPro" id="IPR002347">
    <property type="entry name" value="SDR_fam"/>
</dbReference>
<protein>
    <submittedName>
        <fullName evidence="5">SDR family NAD(P)-dependent oxidoreductase</fullName>
    </submittedName>
</protein>
<sequence>MTDEPGPLDFRGLAVVVTGAGSGLGRRYALDFAAAGARVVVHARRAAAAEELTDRIRADGGTATAVVADARDGAAIVTAAVDAYGRIDALVVNAGHVRDHTFRRMTREEWTDVVDVHLGGAYEVTAAAWPHMVRRQRGSIVLTTSGAGLHGNFGQANYAAAKAGLIGFAKTLAAEGQRHGVRVNAVAPMAHTGMTDGVFDDELRARLSAAQVSPFVLALAHPACARSGAVVETGGGWAAEVRWQRSAGVRFTAAELTPAAVLERWPDLADFTTGADWPRSTADSLAAARTRPVTDRRTGR</sequence>
<dbReference type="Gene3D" id="1.10.287.4290">
    <property type="match status" value="1"/>
</dbReference>
<reference evidence="5 6" key="1">
    <citation type="submission" date="2024-10" db="EMBL/GenBank/DDBJ databases">
        <title>The Natural Products Discovery Center: Release of the First 8490 Sequenced Strains for Exploring Actinobacteria Biosynthetic Diversity.</title>
        <authorList>
            <person name="Kalkreuter E."/>
            <person name="Kautsar S.A."/>
            <person name="Yang D."/>
            <person name="Bader C.D."/>
            <person name="Teijaro C.N."/>
            <person name="Fluegel L."/>
            <person name="Davis C.M."/>
            <person name="Simpson J.R."/>
            <person name="Lauterbach L."/>
            <person name="Steele A.D."/>
            <person name="Gui C."/>
            <person name="Meng S."/>
            <person name="Li G."/>
            <person name="Viehrig K."/>
            <person name="Ye F."/>
            <person name="Su P."/>
            <person name="Kiefer A.F."/>
            <person name="Nichols A."/>
            <person name="Cepeda A.J."/>
            <person name="Yan W."/>
            <person name="Fan B."/>
            <person name="Jiang Y."/>
            <person name="Adhikari A."/>
            <person name="Zheng C.-J."/>
            <person name="Schuster L."/>
            <person name="Cowan T.M."/>
            <person name="Smanski M.J."/>
            <person name="Chevrette M.G."/>
            <person name="De Carvalho L.P.S."/>
            <person name="Shen B."/>
        </authorList>
    </citation>
    <scope>NUCLEOTIDE SEQUENCE [LARGE SCALE GENOMIC DNA]</scope>
    <source>
        <strain evidence="5 6">NPDC007066</strain>
    </source>
</reference>
<organism evidence="5 6">
    <name type="scientific">Streptomyces massasporeus</name>
    <dbReference type="NCBI Taxonomy" id="67324"/>
    <lineage>
        <taxon>Bacteria</taxon>
        <taxon>Bacillati</taxon>
        <taxon>Actinomycetota</taxon>
        <taxon>Actinomycetes</taxon>
        <taxon>Kitasatosporales</taxon>
        <taxon>Streptomycetaceae</taxon>
        <taxon>Streptomyces</taxon>
    </lineage>
</organism>
<dbReference type="PROSITE" id="PS00061">
    <property type="entry name" value="ADH_SHORT"/>
    <property type="match status" value="1"/>
</dbReference>